<dbReference type="GO" id="GO:0017183">
    <property type="term" value="P:protein histidyl modification to diphthamide"/>
    <property type="evidence" value="ECO:0007669"/>
    <property type="project" value="InterPro"/>
</dbReference>
<name>L7JTY0_TRAHO</name>
<keyword evidence="2" id="KW-1185">Reference proteome</keyword>
<proteinExistence type="predicted"/>
<dbReference type="OMA" id="CEMCELH"/>
<reference evidence="1 2" key="1">
    <citation type="journal article" date="2012" name="PLoS Pathog.">
        <title>The genome of the obligate intracellular parasite Trachipleistophora hominis: new insights into microsporidian genome dynamics and reductive evolution.</title>
        <authorList>
            <person name="Heinz E."/>
            <person name="Williams T.A."/>
            <person name="Nakjang S."/>
            <person name="Noel C.J."/>
            <person name="Swan D.C."/>
            <person name="Goldberg A.V."/>
            <person name="Harris S.R."/>
            <person name="Weinmaier T."/>
            <person name="Markert S."/>
            <person name="Becher D."/>
            <person name="Bernhardt J."/>
            <person name="Dagan T."/>
            <person name="Hacker C."/>
            <person name="Lucocq J.M."/>
            <person name="Schweder T."/>
            <person name="Rattei T."/>
            <person name="Hall N."/>
            <person name="Hirt R.P."/>
            <person name="Embley T.M."/>
        </authorList>
    </citation>
    <scope>NUCLEOTIDE SEQUENCE [LARGE SCALE GENOMIC DNA]</scope>
</reference>
<dbReference type="NCBIfam" id="TIGR00322">
    <property type="entry name" value="diphth2_R"/>
    <property type="match status" value="1"/>
</dbReference>
<evidence type="ECO:0000313" key="2">
    <source>
        <dbReference type="Proteomes" id="UP000011185"/>
    </source>
</evidence>
<organism evidence="1 2">
    <name type="scientific">Trachipleistophora hominis</name>
    <name type="common">Microsporidian parasite</name>
    <dbReference type="NCBI Taxonomy" id="72359"/>
    <lineage>
        <taxon>Eukaryota</taxon>
        <taxon>Fungi</taxon>
        <taxon>Fungi incertae sedis</taxon>
        <taxon>Microsporidia</taxon>
        <taxon>Pleistophoridae</taxon>
        <taxon>Trachipleistophora</taxon>
    </lineage>
</organism>
<dbReference type="HOGENOM" id="CLU_602970_0_0_1"/>
<dbReference type="STRING" id="72359.L7JTY0"/>
<dbReference type="EMBL" id="JH994010">
    <property type="protein sequence ID" value="ELQ74879.1"/>
    <property type="molecule type" value="Genomic_DNA"/>
</dbReference>
<dbReference type="InParanoid" id="L7JTY0"/>
<feature type="non-terminal residue" evidence="1">
    <location>
        <position position="1"/>
    </location>
</feature>
<dbReference type="GO" id="GO:0090560">
    <property type="term" value="F:2-(3-amino-3-carboxypropyl)histidine synthase activity"/>
    <property type="evidence" value="ECO:0007669"/>
    <property type="project" value="InterPro"/>
</dbReference>
<dbReference type="AlphaFoldDB" id="L7JTY0"/>
<sequence length="448" mass="51701">VFKINFYTFPLNLNLIFTFLFDSPKFFFYRTALIIILHISPYKCPFGQLGSKILQSLGTHYMSTNTHHNVSIDTHSASTRTITSIKFNNSFNINTLDNIKPLNNQQIYIVPEYGNEDVAQVVYNSLRKYDPIILCSTKFACGLKYVKSGLYVILCEMCELHEFEYYTVLDDKCRRRIVVKEGNGRVFVDTANENIMRYYQMRYGTVSVGKSGDMKNSDSQLFMSNDDDDGENTAKCQENNESCDNAEIRVDQSDNVTNAADNVKDALNIIEEFDRVKFLISRLSRVQKAKDSTIFGIYFTNFKLEEFAYKIREYLISKGKKTYMYYLRDISYERLTCMDGIECVVIVDCHYHTLFDISISIPIVVPFELNLAFDDGEWDGMYDINTFSEARTDDNKCTGMVISDYYSTGDLIKRNEAQCVNFYVEQFDDKIYDGLDGIAGSYKQVGEE</sequence>
<dbReference type="Gene3D" id="3.40.50.11860">
    <property type="entry name" value="Diphthamide synthesis DPH1/DPH2 domain 3"/>
    <property type="match status" value="1"/>
</dbReference>
<protein>
    <submittedName>
        <fullName evidence="1">Diphthamide biosynthesis protein</fullName>
    </submittedName>
</protein>
<evidence type="ECO:0000313" key="1">
    <source>
        <dbReference type="EMBL" id="ELQ74879.1"/>
    </source>
</evidence>
<dbReference type="OrthoDB" id="2193766at2759"/>
<dbReference type="Pfam" id="PF01866">
    <property type="entry name" value="Diphthamide_syn"/>
    <property type="match status" value="1"/>
</dbReference>
<dbReference type="Proteomes" id="UP000011185">
    <property type="component" value="Unassembled WGS sequence"/>
</dbReference>
<gene>
    <name evidence="1" type="ORF">THOM_2186</name>
</gene>
<dbReference type="VEuPathDB" id="MicrosporidiaDB:THOM_2186"/>
<dbReference type="InterPro" id="IPR016435">
    <property type="entry name" value="DPH1/DPH2"/>
</dbReference>
<accession>L7JTY0</accession>
<dbReference type="InterPro" id="IPR042265">
    <property type="entry name" value="DPH1/DPH2_3"/>
</dbReference>